<evidence type="ECO:0000313" key="10">
    <source>
        <dbReference type="EMBL" id="CAJ0868084.1"/>
    </source>
</evidence>
<dbReference type="HAMAP" id="MF_01021">
    <property type="entry name" value="HisI"/>
    <property type="match status" value="1"/>
</dbReference>
<dbReference type="EMBL" id="OY288114">
    <property type="protein sequence ID" value="CAJ0868084.1"/>
    <property type="molecule type" value="Genomic_DNA"/>
</dbReference>
<evidence type="ECO:0000256" key="7">
    <source>
        <dbReference type="ARBA" id="ARBA00022801"/>
    </source>
</evidence>
<evidence type="ECO:0000256" key="3">
    <source>
        <dbReference type="ARBA" id="ARBA00012721"/>
    </source>
</evidence>
<dbReference type="NCBIfam" id="NF000768">
    <property type="entry name" value="PRK00051.1"/>
    <property type="match status" value="1"/>
</dbReference>
<dbReference type="Gene3D" id="3.10.20.810">
    <property type="entry name" value="Phosphoribosyl-AMP cyclohydrolase"/>
    <property type="match status" value="1"/>
</dbReference>
<dbReference type="Pfam" id="PF01502">
    <property type="entry name" value="PRA-CH"/>
    <property type="match status" value="1"/>
</dbReference>
<evidence type="ECO:0000256" key="4">
    <source>
        <dbReference type="ARBA" id="ARBA00017720"/>
    </source>
</evidence>
<reference evidence="10" key="1">
    <citation type="submission" date="2023-07" db="EMBL/GenBank/DDBJ databases">
        <authorList>
            <person name="Pelsma A.J. K."/>
        </authorList>
    </citation>
    <scope>NUCLEOTIDE SEQUENCE</scope>
</reference>
<comment type="pathway">
    <text evidence="2">Amino-acid biosynthesis; L-histidine biosynthesis; L-histidine from 5-phospho-alpha-D-ribose 1-diphosphate: step 3/9.</text>
</comment>
<accession>A0AA48M3Q5</accession>
<dbReference type="SUPFAM" id="SSF141734">
    <property type="entry name" value="HisI-like"/>
    <property type="match status" value="1"/>
</dbReference>
<dbReference type="PANTHER" id="PTHR42945:SF1">
    <property type="entry name" value="HISTIDINE BIOSYNTHESIS BIFUNCTIONAL PROTEIN HIS7"/>
    <property type="match status" value="1"/>
</dbReference>
<keyword evidence="6" id="KW-0028">Amino-acid biosynthesis</keyword>
<evidence type="ECO:0000256" key="2">
    <source>
        <dbReference type="ARBA" id="ARBA00005169"/>
    </source>
</evidence>
<evidence type="ECO:0000256" key="8">
    <source>
        <dbReference type="ARBA" id="ARBA00023102"/>
    </source>
</evidence>
<evidence type="ECO:0000259" key="9">
    <source>
        <dbReference type="Pfam" id="PF01502"/>
    </source>
</evidence>
<sequence length="127" mass="13933">MDKAALEEGAEFAPRFDANGLIVCVTVEASTREILMVAYMNKLALDKTIETGVAHYWSRSRNALWRKGDTSGQVQRVISLSVDCDQDALMLTVEAGGDGKACHTGRKSCFYRRLDLEGGAGRLIFSE</sequence>
<dbReference type="InterPro" id="IPR026660">
    <property type="entry name" value="PRA-CH"/>
</dbReference>
<gene>
    <name evidence="10" type="primary">hisI</name>
    <name evidence="10" type="ORF">AMST5_02013</name>
</gene>
<evidence type="ECO:0000256" key="6">
    <source>
        <dbReference type="ARBA" id="ARBA00022605"/>
    </source>
</evidence>
<name>A0AA48M3Q5_9ZZZZ</name>
<keyword evidence="5" id="KW-0963">Cytoplasm</keyword>
<dbReference type="FunFam" id="3.10.20.810:FF:000001">
    <property type="entry name" value="Histidine biosynthesis bifunctional protein HisIE"/>
    <property type="match status" value="1"/>
</dbReference>
<comment type="catalytic activity">
    <reaction evidence="1">
        <text>1-(5-phospho-beta-D-ribosyl)-5'-AMP + H2O = 1-(5-phospho-beta-D-ribosyl)-5-[(5-phospho-beta-D-ribosylamino)methylideneamino]imidazole-4-carboxamide</text>
        <dbReference type="Rhea" id="RHEA:20049"/>
        <dbReference type="ChEBI" id="CHEBI:15377"/>
        <dbReference type="ChEBI" id="CHEBI:58435"/>
        <dbReference type="ChEBI" id="CHEBI:59457"/>
        <dbReference type="EC" id="3.5.4.19"/>
    </reaction>
</comment>
<dbReference type="GO" id="GO:0000105">
    <property type="term" value="P:L-histidine biosynthetic process"/>
    <property type="evidence" value="ECO:0007669"/>
    <property type="project" value="UniProtKB-KW"/>
</dbReference>
<keyword evidence="7 10" id="KW-0378">Hydrolase</keyword>
<dbReference type="EC" id="3.5.4.19" evidence="3"/>
<dbReference type="GO" id="GO:0004635">
    <property type="term" value="F:phosphoribosyl-AMP cyclohydrolase activity"/>
    <property type="evidence" value="ECO:0007669"/>
    <property type="project" value="UniProtKB-EC"/>
</dbReference>
<keyword evidence="8" id="KW-0368">Histidine biosynthesis</keyword>
<proteinExistence type="inferred from homology"/>
<dbReference type="InterPro" id="IPR038019">
    <property type="entry name" value="PRib_AMP_CycHydrolase_sf"/>
</dbReference>
<evidence type="ECO:0000256" key="1">
    <source>
        <dbReference type="ARBA" id="ARBA00000024"/>
    </source>
</evidence>
<dbReference type="AlphaFoldDB" id="A0AA48M3Q5"/>
<feature type="domain" description="Phosphoribosyl-AMP cyclohydrolase" evidence="9">
    <location>
        <begin position="36"/>
        <end position="111"/>
    </location>
</feature>
<evidence type="ECO:0000256" key="5">
    <source>
        <dbReference type="ARBA" id="ARBA00022490"/>
    </source>
</evidence>
<organism evidence="10">
    <name type="scientific">freshwater sediment metagenome</name>
    <dbReference type="NCBI Taxonomy" id="556182"/>
    <lineage>
        <taxon>unclassified sequences</taxon>
        <taxon>metagenomes</taxon>
        <taxon>ecological metagenomes</taxon>
    </lineage>
</organism>
<dbReference type="GO" id="GO:0004636">
    <property type="term" value="F:phosphoribosyl-ATP diphosphatase activity"/>
    <property type="evidence" value="ECO:0007669"/>
    <property type="project" value="UniProtKB-ARBA"/>
</dbReference>
<dbReference type="PANTHER" id="PTHR42945">
    <property type="entry name" value="HISTIDINE BIOSYNTHESIS BIFUNCTIONAL PROTEIN"/>
    <property type="match status" value="1"/>
</dbReference>
<protein>
    <recommendedName>
        <fullName evidence="4">Histidine biosynthesis bifunctional protein HisIE</fullName>
        <ecNumber evidence="3">3.5.4.19</ecNumber>
    </recommendedName>
</protein>
<dbReference type="InterPro" id="IPR002496">
    <property type="entry name" value="PRib_AMP_CycHydrolase_dom"/>
</dbReference>